<gene>
    <name evidence="1" type="ORF">Zm00014a_021964</name>
</gene>
<sequence length="15" mass="1500">SVSSEVSTSCSILNS</sequence>
<evidence type="ECO:0000313" key="1">
    <source>
        <dbReference type="EMBL" id="PWZ12328.1"/>
    </source>
</evidence>
<comment type="caution">
    <text evidence="1">The sequence shown here is derived from an EMBL/GenBank/DDBJ whole genome shotgun (WGS) entry which is preliminary data.</text>
</comment>
<name>A0A3L6DVF9_MAIZE</name>
<dbReference type="EMBL" id="NCVQ01000008">
    <property type="protein sequence ID" value="PWZ12328.1"/>
    <property type="molecule type" value="Genomic_DNA"/>
</dbReference>
<accession>A0A3L6DVF9</accession>
<proteinExistence type="predicted"/>
<dbReference type="Proteomes" id="UP000251960">
    <property type="component" value="Chromosome 7"/>
</dbReference>
<feature type="non-terminal residue" evidence="1">
    <location>
        <position position="1"/>
    </location>
</feature>
<protein>
    <submittedName>
        <fullName evidence="1">Uncharacterized protein</fullName>
    </submittedName>
</protein>
<organism evidence="1">
    <name type="scientific">Zea mays</name>
    <name type="common">Maize</name>
    <dbReference type="NCBI Taxonomy" id="4577"/>
    <lineage>
        <taxon>Eukaryota</taxon>
        <taxon>Viridiplantae</taxon>
        <taxon>Streptophyta</taxon>
        <taxon>Embryophyta</taxon>
        <taxon>Tracheophyta</taxon>
        <taxon>Spermatophyta</taxon>
        <taxon>Magnoliopsida</taxon>
        <taxon>Liliopsida</taxon>
        <taxon>Poales</taxon>
        <taxon>Poaceae</taxon>
        <taxon>PACMAD clade</taxon>
        <taxon>Panicoideae</taxon>
        <taxon>Andropogonodae</taxon>
        <taxon>Andropogoneae</taxon>
        <taxon>Tripsacinae</taxon>
        <taxon>Zea</taxon>
    </lineage>
</organism>
<reference evidence="1" key="1">
    <citation type="journal article" date="2018" name="Nat. Genet.">
        <title>Extensive intraspecific gene order and gene structural variations between Mo17 and other maize genomes.</title>
        <authorList>
            <person name="Sun S."/>
            <person name="Zhou Y."/>
            <person name="Chen J."/>
            <person name="Shi J."/>
            <person name="Zhao H."/>
            <person name="Zhao H."/>
            <person name="Song W."/>
            <person name="Zhang M."/>
            <person name="Cui Y."/>
            <person name="Dong X."/>
            <person name="Liu H."/>
            <person name="Ma X."/>
            <person name="Jiao Y."/>
            <person name="Wang B."/>
            <person name="Wei X."/>
            <person name="Stein J.C."/>
            <person name="Glaubitz J.C."/>
            <person name="Lu F."/>
            <person name="Yu G."/>
            <person name="Liang C."/>
            <person name="Fengler K."/>
            <person name="Li B."/>
            <person name="Rafalski A."/>
            <person name="Schnable P.S."/>
            <person name="Ware D.H."/>
            <person name="Buckler E.S."/>
            <person name="Lai J."/>
        </authorList>
    </citation>
    <scope>NUCLEOTIDE SEQUENCE [LARGE SCALE GENOMIC DNA]</scope>
    <source>
        <tissue evidence="1">Seedling</tissue>
    </source>
</reference>